<evidence type="ECO:0000313" key="3">
    <source>
        <dbReference type="Proteomes" id="UP000299102"/>
    </source>
</evidence>
<evidence type="ECO:0000313" key="2">
    <source>
        <dbReference type="EMBL" id="GBP58924.1"/>
    </source>
</evidence>
<evidence type="ECO:0000256" key="1">
    <source>
        <dbReference type="SAM" id="MobiDB-lite"/>
    </source>
</evidence>
<feature type="region of interest" description="Disordered" evidence="1">
    <location>
        <begin position="73"/>
        <end position="95"/>
    </location>
</feature>
<reference evidence="2 3" key="1">
    <citation type="journal article" date="2019" name="Commun. Biol.">
        <title>The bagworm genome reveals a unique fibroin gene that provides high tensile strength.</title>
        <authorList>
            <person name="Kono N."/>
            <person name="Nakamura H."/>
            <person name="Ohtoshi R."/>
            <person name="Tomita M."/>
            <person name="Numata K."/>
            <person name="Arakawa K."/>
        </authorList>
    </citation>
    <scope>NUCLEOTIDE SEQUENCE [LARGE SCALE GENOMIC DNA]</scope>
</reference>
<organism evidence="2 3">
    <name type="scientific">Eumeta variegata</name>
    <name type="common">Bagworm moth</name>
    <name type="synonym">Eumeta japonica</name>
    <dbReference type="NCBI Taxonomy" id="151549"/>
    <lineage>
        <taxon>Eukaryota</taxon>
        <taxon>Metazoa</taxon>
        <taxon>Ecdysozoa</taxon>
        <taxon>Arthropoda</taxon>
        <taxon>Hexapoda</taxon>
        <taxon>Insecta</taxon>
        <taxon>Pterygota</taxon>
        <taxon>Neoptera</taxon>
        <taxon>Endopterygota</taxon>
        <taxon>Lepidoptera</taxon>
        <taxon>Glossata</taxon>
        <taxon>Ditrysia</taxon>
        <taxon>Tineoidea</taxon>
        <taxon>Psychidae</taxon>
        <taxon>Oiketicinae</taxon>
        <taxon>Eumeta</taxon>
    </lineage>
</organism>
<dbReference type="AlphaFoldDB" id="A0A4C1X9A1"/>
<accession>A0A4C1X9A1</accession>
<name>A0A4C1X9A1_EUMVA</name>
<keyword evidence="3" id="KW-1185">Reference proteome</keyword>
<feature type="region of interest" description="Disordered" evidence="1">
    <location>
        <begin position="25"/>
        <end position="58"/>
    </location>
</feature>
<protein>
    <submittedName>
        <fullName evidence="2">Uncharacterized protein</fullName>
    </submittedName>
</protein>
<dbReference type="EMBL" id="BGZK01000748">
    <property type="protein sequence ID" value="GBP58924.1"/>
    <property type="molecule type" value="Genomic_DNA"/>
</dbReference>
<gene>
    <name evidence="2" type="ORF">EVAR_46986_1</name>
</gene>
<proteinExistence type="predicted"/>
<sequence length="95" mass="10244">MKALKQRVSPVMIYIPTPDVISCVGGKTVASPLKPTTDGRERSSSGGHELGGAPPTRWTDDLLLNYADLKRSSPHRSDVNITGNRARNVVAFESP</sequence>
<dbReference type="Proteomes" id="UP000299102">
    <property type="component" value="Unassembled WGS sequence"/>
</dbReference>
<comment type="caution">
    <text evidence="2">The sequence shown here is derived from an EMBL/GenBank/DDBJ whole genome shotgun (WGS) entry which is preliminary data.</text>
</comment>